<sequence length="912" mass="101719">MNDGVRMLETMVGAQLAKEPMPSPDRIRDLIGQIRQIPLCSDVTDDQVEELARSLENSHGVSMKIGSMLTAKDYVPWLDAARAGIEPYYWNRYRQLMAEKGFSGDVLVTLDDVTDRILNLLENPMKPESWDRRGMVVGHVQSGKTANYTGVICKAADAGYRLIIVIAGIHNNLRNQTQMRIDEGFVGRDSARLLSNRDDPAQRFIGVGRFDKSRRPVTFTNSIKDFSKTLASGVGVPLDNLREPAVFVIKKNSSTLKNLISWLQEHNQRAGTSVIDAPMLLIDDEADNASINIRKGPDEVSRINGQLRTLLKLFDHSCYVGYTATPFANIFIDPDSETQMQGDDLFPRDFIVSLDPPTNYFGANRVFLEDSKAIIRPITDNGDLLPLKHPKDTTVTALPVSLEKAVRTFLISRAIRLARGQRNKHSSMLVNASRFTDVQRQLRNEVHALVDRIRASVRVNGGLAQEKALQDGEIAALHAVWLEEYEPDSEFGWSDIQPLLLESVAPVSVVEVNSRSSGNLAYHDHEEHGLNVIAVGGFSLSRGLTLEGLTVSYFLRNSMMYDTLMQMGRWFGYRPGYDDLCRVWMPEEAEGWYAHIAESIEELRDELRNMEAVGATPEQFGLKVRSHPDTLIVTARNKMGSGEKLVVSIGLANKFAETAILKRDAESLRANRNAAIALAKALASARKPLTDAEQVTGGYLLSEVPAGPVRDFIASFVNHPGSLLTDTGPVCQHIDDRAATELAKWDVLFTSLQKREDNGLSDESLGVNINCPRRSEGDRSRNDPTTLRITNKQRVASRGVEKTGLTEKQIEDAQNEYVARGDARPAKDGSWNYPDRIYRSKRERPLLIVHMLAIGKEQDDLSQSAPVVAWSVSFPGTELEEKKVAYVVNTTWVRENFSDDLEEEEMGGDDER</sequence>
<accession>A0A0A7PQP6</accession>
<feature type="compositionally biased region" description="Basic and acidic residues" evidence="1">
    <location>
        <begin position="773"/>
        <end position="782"/>
    </location>
</feature>
<reference evidence="3 4" key="1">
    <citation type="journal article" date="2015" name="Int. J. Syst. Evol. Microbiol.">
        <title>Description of Sphingopyxis fribergensis sp. nov. - a soil bacterium with the ability to degrade styrene and phenylacetic acid.</title>
        <authorList>
            <person name="Oelschlagel M."/>
            <person name="Ruckert C."/>
            <person name="Kalinowski J."/>
            <person name="Schmidt G."/>
            <person name="Schlomann M."/>
            <person name="Tischler D."/>
        </authorList>
    </citation>
    <scope>NUCLEOTIDE SEQUENCE [LARGE SCALE GENOMIC DNA]</scope>
    <source>
        <strain evidence="3 4">Kp5.2</strain>
    </source>
</reference>
<gene>
    <name evidence="3" type="ORF">SKP52_16950</name>
</gene>
<feature type="domain" description="Putative endonuclease Z1" evidence="2">
    <location>
        <begin position="401"/>
        <end position="630"/>
    </location>
</feature>
<dbReference type="EMBL" id="CP009122">
    <property type="protein sequence ID" value="AJA10262.1"/>
    <property type="molecule type" value="Genomic_DNA"/>
</dbReference>
<dbReference type="STRING" id="1515612.SKP52_16950"/>
<dbReference type="InterPro" id="IPR018310">
    <property type="entry name" value="Put_endonuclease_Z1-dom"/>
</dbReference>
<evidence type="ECO:0000256" key="1">
    <source>
        <dbReference type="SAM" id="MobiDB-lite"/>
    </source>
</evidence>
<dbReference type="Pfam" id="PF10593">
    <property type="entry name" value="Z1"/>
    <property type="match status" value="1"/>
</dbReference>
<dbReference type="HOGENOM" id="CLU_007800_1_0_5"/>
<keyword evidence="4" id="KW-1185">Reference proteome</keyword>
<dbReference type="KEGG" id="sphk:SKP52_16950"/>
<feature type="region of interest" description="Disordered" evidence="1">
    <location>
        <begin position="761"/>
        <end position="786"/>
    </location>
</feature>
<name>A0A0A7PQP6_9SPHN</name>
<evidence type="ECO:0000259" key="2">
    <source>
        <dbReference type="Pfam" id="PF10593"/>
    </source>
</evidence>
<dbReference type="Proteomes" id="UP000030907">
    <property type="component" value="Chromosome"/>
</dbReference>
<dbReference type="AlphaFoldDB" id="A0A0A7PQP6"/>
<evidence type="ECO:0000313" key="3">
    <source>
        <dbReference type="EMBL" id="AJA10262.1"/>
    </source>
</evidence>
<proteinExistence type="predicted"/>
<protein>
    <submittedName>
        <fullName evidence="3">Z1 domain-containing protein</fullName>
    </submittedName>
</protein>
<evidence type="ECO:0000313" key="4">
    <source>
        <dbReference type="Proteomes" id="UP000030907"/>
    </source>
</evidence>
<dbReference type="OrthoDB" id="436461at2"/>
<organism evidence="3 4">
    <name type="scientific">Sphingopyxis fribergensis</name>
    <dbReference type="NCBI Taxonomy" id="1515612"/>
    <lineage>
        <taxon>Bacteria</taxon>
        <taxon>Pseudomonadati</taxon>
        <taxon>Pseudomonadota</taxon>
        <taxon>Alphaproteobacteria</taxon>
        <taxon>Sphingomonadales</taxon>
        <taxon>Sphingomonadaceae</taxon>
        <taxon>Sphingopyxis</taxon>
    </lineage>
</organism>